<dbReference type="Proteomes" id="UP000244924">
    <property type="component" value="Unassembled WGS sequence"/>
</dbReference>
<accession>A0A2R8B8H9</accession>
<dbReference type="Pfam" id="PF11066">
    <property type="entry name" value="DUF2867"/>
    <property type="match status" value="1"/>
</dbReference>
<dbReference type="AlphaFoldDB" id="A0A2R8B8H9"/>
<gene>
    <name evidence="1" type="ORF">DEA8626_02296</name>
</gene>
<dbReference type="EMBL" id="OMOQ01000001">
    <property type="protein sequence ID" value="SPH18753.1"/>
    <property type="molecule type" value="Genomic_DNA"/>
</dbReference>
<evidence type="ECO:0008006" key="3">
    <source>
        <dbReference type="Google" id="ProtNLM"/>
    </source>
</evidence>
<sequence>MARVERVELPHDSLLKAFAQPGDYLDSFACQSTLNVDQAAERAMNFPSWVTMLLGMRNLLVAPLGLIARPKGEKIGIFPLDQRSDSELVLGFDDRHLDFRVSVLVDGRRAFGSAWVHTHNLAGRAYLAAVLPFHVAIMRQAVARMAG</sequence>
<reference evidence="1 2" key="1">
    <citation type="submission" date="2018-03" db="EMBL/GenBank/DDBJ databases">
        <authorList>
            <person name="Keele B.F."/>
        </authorList>
    </citation>
    <scope>NUCLEOTIDE SEQUENCE [LARGE SCALE GENOMIC DNA]</scope>
    <source>
        <strain evidence="1 2">CECT 8626</strain>
    </source>
</reference>
<organism evidence="1 2">
    <name type="scientific">Albidovulum aquaemixtae</name>
    <dbReference type="NCBI Taxonomy" id="1542388"/>
    <lineage>
        <taxon>Bacteria</taxon>
        <taxon>Pseudomonadati</taxon>
        <taxon>Pseudomonadota</taxon>
        <taxon>Alphaproteobacteria</taxon>
        <taxon>Rhodobacterales</taxon>
        <taxon>Paracoccaceae</taxon>
        <taxon>Albidovulum</taxon>
    </lineage>
</organism>
<protein>
    <recommendedName>
        <fullName evidence="3">DUF2867 domain-containing protein</fullName>
    </recommendedName>
</protein>
<name>A0A2R8B8H9_9RHOB</name>
<dbReference type="InterPro" id="IPR021295">
    <property type="entry name" value="DUF2867"/>
</dbReference>
<evidence type="ECO:0000313" key="1">
    <source>
        <dbReference type="EMBL" id="SPH18753.1"/>
    </source>
</evidence>
<evidence type="ECO:0000313" key="2">
    <source>
        <dbReference type="Proteomes" id="UP000244924"/>
    </source>
</evidence>
<proteinExistence type="predicted"/>
<dbReference type="OrthoDB" id="7058586at2"/>
<dbReference type="RefSeq" id="WP_108853115.1">
    <property type="nucleotide sequence ID" value="NZ_OMOQ01000001.1"/>
</dbReference>
<keyword evidence="2" id="KW-1185">Reference proteome</keyword>